<sequence>MLAKFSTSLIATLVISTTTLAAPTQTHCRCEVVNDIPSSLAPASAAHWSPTNTLPSPVAAVNICASLGSKLEMLQHTEPEIYNSYMRGAVKEAQKPLPTSVLMSGQEEEGEEEEEEGDDEAQSTPSRPQGKIMCYPEVRSSPSEFHSSFVGLWALQIILVAAVLACVAEGMHWGKQWMESKEISKPACEKHSRLRLSGAEKRLLAIPTGPQQADLVSSPGAEKKLRAYEATRYFVTQASSGRREFIAYDDDSDDEANRPVM</sequence>
<reference evidence="4" key="1">
    <citation type="submission" date="2021-07" db="EMBL/GenBank/DDBJ databases">
        <title>Genome Resource of American Ginseng Black Spot Pathogen Alternaria panax.</title>
        <authorList>
            <person name="Qiu C."/>
            <person name="Wang W."/>
            <person name="Liu Z."/>
        </authorList>
    </citation>
    <scope>NUCLEOTIDE SEQUENCE</scope>
    <source>
        <strain evidence="4">BNCC115425</strain>
    </source>
</reference>
<gene>
    <name evidence="4" type="ORF">G6011_05626</name>
</gene>
<evidence type="ECO:0000256" key="1">
    <source>
        <dbReference type="SAM" id="MobiDB-lite"/>
    </source>
</evidence>
<name>A0AAD4I3T0_9PLEO</name>
<keyword evidence="2" id="KW-1133">Transmembrane helix</keyword>
<evidence type="ECO:0000256" key="3">
    <source>
        <dbReference type="SAM" id="SignalP"/>
    </source>
</evidence>
<keyword evidence="3" id="KW-0732">Signal</keyword>
<proteinExistence type="predicted"/>
<dbReference type="Proteomes" id="UP001199106">
    <property type="component" value="Unassembled WGS sequence"/>
</dbReference>
<accession>A0AAD4I3T0</accession>
<feature type="chain" id="PRO_5041946813" evidence="3">
    <location>
        <begin position="22"/>
        <end position="261"/>
    </location>
</feature>
<organism evidence="4 5">
    <name type="scientific">Alternaria panax</name>
    <dbReference type="NCBI Taxonomy" id="48097"/>
    <lineage>
        <taxon>Eukaryota</taxon>
        <taxon>Fungi</taxon>
        <taxon>Dikarya</taxon>
        <taxon>Ascomycota</taxon>
        <taxon>Pezizomycotina</taxon>
        <taxon>Dothideomycetes</taxon>
        <taxon>Pleosporomycetidae</taxon>
        <taxon>Pleosporales</taxon>
        <taxon>Pleosporineae</taxon>
        <taxon>Pleosporaceae</taxon>
        <taxon>Alternaria</taxon>
        <taxon>Alternaria sect. Panax</taxon>
    </lineage>
</organism>
<protein>
    <submittedName>
        <fullName evidence="4">Uncharacterized protein</fullName>
    </submittedName>
</protein>
<feature type="compositionally biased region" description="Acidic residues" evidence="1">
    <location>
        <begin position="106"/>
        <end position="121"/>
    </location>
</feature>
<dbReference type="EMBL" id="JAANER010000007">
    <property type="protein sequence ID" value="KAG9187755.1"/>
    <property type="molecule type" value="Genomic_DNA"/>
</dbReference>
<dbReference type="AlphaFoldDB" id="A0AAD4I3T0"/>
<evidence type="ECO:0000256" key="2">
    <source>
        <dbReference type="SAM" id="Phobius"/>
    </source>
</evidence>
<feature type="region of interest" description="Disordered" evidence="1">
    <location>
        <begin position="96"/>
        <end position="131"/>
    </location>
</feature>
<evidence type="ECO:0000313" key="4">
    <source>
        <dbReference type="EMBL" id="KAG9187755.1"/>
    </source>
</evidence>
<keyword evidence="2" id="KW-0472">Membrane</keyword>
<keyword evidence="2" id="KW-0812">Transmembrane</keyword>
<comment type="caution">
    <text evidence="4">The sequence shown here is derived from an EMBL/GenBank/DDBJ whole genome shotgun (WGS) entry which is preliminary data.</text>
</comment>
<evidence type="ECO:0000313" key="5">
    <source>
        <dbReference type="Proteomes" id="UP001199106"/>
    </source>
</evidence>
<feature type="transmembrane region" description="Helical" evidence="2">
    <location>
        <begin position="149"/>
        <end position="168"/>
    </location>
</feature>
<feature type="signal peptide" evidence="3">
    <location>
        <begin position="1"/>
        <end position="21"/>
    </location>
</feature>
<keyword evidence="5" id="KW-1185">Reference proteome</keyword>